<proteinExistence type="predicted"/>
<feature type="transmembrane region" description="Helical" evidence="2">
    <location>
        <begin position="25"/>
        <end position="43"/>
    </location>
</feature>
<dbReference type="KEGG" id="bgg:CFK41_12545"/>
<dbReference type="RefSeq" id="WP_096799969.1">
    <property type="nucleotide sequence ID" value="NZ_CP023564.1"/>
</dbReference>
<keyword evidence="2" id="KW-0812">Transmembrane</keyword>
<sequence>MSDYQPIPTTAPEESSPQGGRAKNGLVAAAALSAVLLLLGTPWETVLSFGGPFLLFSLAQPASGFYALTAALWLFFTVPGVLRRLARRRTRAGGTGLGRTPSKTRDAAGRRRLSIPRENLEDVEGEFRRDLAEALGIPWRDELFFDQGAWSSTCRAAAEERAASDLR</sequence>
<keyword evidence="4" id="KW-1185">Reference proteome</keyword>
<dbReference type="EMBL" id="CP023564">
    <property type="protein sequence ID" value="ATG55509.1"/>
    <property type="molecule type" value="Genomic_DNA"/>
</dbReference>
<evidence type="ECO:0000256" key="1">
    <source>
        <dbReference type="SAM" id="MobiDB-lite"/>
    </source>
</evidence>
<evidence type="ECO:0000313" key="3">
    <source>
        <dbReference type="EMBL" id="ATG55509.1"/>
    </source>
</evidence>
<evidence type="ECO:0000256" key="2">
    <source>
        <dbReference type="SAM" id="Phobius"/>
    </source>
</evidence>
<keyword evidence="2" id="KW-1133">Transmembrane helix</keyword>
<evidence type="ECO:0000313" key="4">
    <source>
        <dbReference type="Proteomes" id="UP000217889"/>
    </source>
</evidence>
<feature type="region of interest" description="Disordered" evidence="1">
    <location>
        <begin position="1"/>
        <end position="21"/>
    </location>
</feature>
<gene>
    <name evidence="3" type="ORF">CFK41_12545</name>
</gene>
<name>A0A291GZ62_9MICO</name>
<keyword evidence="2" id="KW-0472">Membrane</keyword>
<protein>
    <submittedName>
        <fullName evidence="3">Uncharacterized protein</fullName>
    </submittedName>
</protein>
<dbReference type="Proteomes" id="UP000217889">
    <property type="component" value="Chromosome"/>
</dbReference>
<organism evidence="3 4">
    <name type="scientific">Brachybacterium ginsengisoli</name>
    <dbReference type="NCBI Taxonomy" id="1331682"/>
    <lineage>
        <taxon>Bacteria</taxon>
        <taxon>Bacillati</taxon>
        <taxon>Actinomycetota</taxon>
        <taxon>Actinomycetes</taxon>
        <taxon>Micrococcales</taxon>
        <taxon>Dermabacteraceae</taxon>
        <taxon>Brachybacterium</taxon>
    </lineage>
</organism>
<accession>A0A291GZ62</accession>
<dbReference type="OrthoDB" id="4794491at2"/>
<dbReference type="AlphaFoldDB" id="A0A291GZ62"/>
<feature type="transmembrane region" description="Helical" evidence="2">
    <location>
        <begin position="63"/>
        <end position="82"/>
    </location>
</feature>
<reference evidence="3 4" key="1">
    <citation type="journal article" date="2014" name="Int. J. Syst. Evol. Microbiol.">
        <title>Brachybacterium ginsengisoli sp. nov., isolated from soil of a ginseng field.</title>
        <authorList>
            <person name="Hoang V.A."/>
            <person name="Kim Y.J."/>
            <person name="Nguyen N.L."/>
            <person name="Yang D.C."/>
        </authorList>
    </citation>
    <scope>NUCLEOTIDE SEQUENCE [LARGE SCALE GENOMIC DNA]</scope>
    <source>
        <strain evidence="3 4">DCY80</strain>
    </source>
</reference>